<organism evidence="3 4">
    <name type="scientific">Oxobacter pfennigii</name>
    <dbReference type="NCBI Taxonomy" id="36849"/>
    <lineage>
        <taxon>Bacteria</taxon>
        <taxon>Bacillati</taxon>
        <taxon>Bacillota</taxon>
        <taxon>Clostridia</taxon>
        <taxon>Eubacteriales</taxon>
        <taxon>Clostridiaceae</taxon>
        <taxon>Oxobacter</taxon>
    </lineage>
</organism>
<dbReference type="Pfam" id="PF13786">
    <property type="entry name" value="DUF4179"/>
    <property type="match status" value="1"/>
</dbReference>
<dbReference type="Proteomes" id="UP000050326">
    <property type="component" value="Unassembled WGS sequence"/>
</dbReference>
<proteinExistence type="predicted"/>
<dbReference type="EMBL" id="LKET01000033">
    <property type="protein sequence ID" value="KPU43851.1"/>
    <property type="molecule type" value="Genomic_DNA"/>
</dbReference>
<gene>
    <name evidence="3" type="ORF">OXPF_25560</name>
</gene>
<protein>
    <recommendedName>
        <fullName evidence="2">DUF4179 domain-containing protein</fullName>
    </recommendedName>
</protein>
<evidence type="ECO:0000313" key="4">
    <source>
        <dbReference type="Proteomes" id="UP000050326"/>
    </source>
</evidence>
<feature type="transmembrane region" description="Helical" evidence="1">
    <location>
        <begin position="54"/>
        <end position="76"/>
    </location>
</feature>
<keyword evidence="1" id="KW-0812">Transmembrane</keyword>
<reference evidence="3 4" key="1">
    <citation type="submission" date="2015-09" db="EMBL/GenBank/DDBJ databases">
        <title>Genome sequence of Oxobacter pfennigii DSM 3222.</title>
        <authorList>
            <person name="Poehlein A."/>
            <person name="Bengelsdorf F.R."/>
            <person name="Schiel-Bengelsdorf B."/>
            <person name="Duerre P."/>
            <person name="Daniel R."/>
        </authorList>
    </citation>
    <scope>NUCLEOTIDE SEQUENCE [LARGE SCALE GENOMIC DNA]</scope>
    <source>
        <strain evidence="3 4">DSM 3222</strain>
    </source>
</reference>
<dbReference type="InterPro" id="IPR025436">
    <property type="entry name" value="DUF4179"/>
</dbReference>
<accession>A0A0P8W5E0</accession>
<evidence type="ECO:0000256" key="1">
    <source>
        <dbReference type="SAM" id="Phobius"/>
    </source>
</evidence>
<dbReference type="RefSeq" id="WP_054875587.1">
    <property type="nucleotide sequence ID" value="NZ_LKET01000033.1"/>
</dbReference>
<keyword evidence="1" id="KW-0472">Membrane</keyword>
<dbReference type="STRING" id="36849.OXPF_25560"/>
<keyword evidence="1" id="KW-1133">Transmembrane helix</keyword>
<dbReference type="AlphaFoldDB" id="A0A0P8W5E0"/>
<dbReference type="OrthoDB" id="2961302at2"/>
<comment type="caution">
    <text evidence="3">The sequence shown here is derived from an EMBL/GenBank/DDBJ whole genome shotgun (WGS) entry which is preliminary data.</text>
</comment>
<evidence type="ECO:0000259" key="2">
    <source>
        <dbReference type="Pfam" id="PF13786"/>
    </source>
</evidence>
<evidence type="ECO:0000313" key="3">
    <source>
        <dbReference type="EMBL" id="KPU43851.1"/>
    </source>
</evidence>
<name>A0A0P8W5E0_9CLOT</name>
<feature type="domain" description="DUF4179" evidence="2">
    <location>
        <begin position="50"/>
        <end position="134"/>
    </location>
</feature>
<sequence>MRDIEAEFKIKKAEIDNIDVPEELYDRLRNALDNSEDSPSKTGRIIAWFIKHKALAAVFLLMAFFVVYNYDVFAYYGRKVLGYDEIIYGTIKELNEMGMGQEINKSYRFKNGSEVTVDGAMLDENKLVVMYTLRGETEEGIEGLSLQPLKGIFGSYDMSVGRGIISDDKKEIKWIHEFERPNLFDKNLTFSMVSLTDDISKNEVGNIDIRLDMSKAIKSIVKGDINKTIEFEGIKYKFETMSATPMSVVIEGSISSGIKNVTDFFSGEEALKPVRNMELELTAEYMEDGSIVTENLQRGVIGISRKMDGAKFRCEFNGALKDIRILTLNFVKVRDVGVIDRTIDIDGQTRNINVIPGSEELTVKEVKTEEGSTAVTFIIPKDVNFVFALMVDGSQAKTLFESSNEIEGDSGLIERTFTFEGSSKDMQLMFKTFNHEKYVNQNIILYQSN</sequence>
<keyword evidence="4" id="KW-1185">Reference proteome</keyword>